<keyword evidence="3" id="KW-1185">Reference proteome</keyword>
<dbReference type="Pfam" id="PF12697">
    <property type="entry name" value="Abhydrolase_6"/>
    <property type="match status" value="1"/>
</dbReference>
<dbReference type="Proteomes" id="UP001429580">
    <property type="component" value="Unassembled WGS sequence"/>
</dbReference>
<organism evidence="2 3">
    <name type="scientific">Pseudochelatococcus lubricantis</name>
    <dbReference type="NCBI Taxonomy" id="1538102"/>
    <lineage>
        <taxon>Bacteria</taxon>
        <taxon>Pseudomonadati</taxon>
        <taxon>Pseudomonadota</taxon>
        <taxon>Alphaproteobacteria</taxon>
        <taxon>Hyphomicrobiales</taxon>
        <taxon>Chelatococcaceae</taxon>
        <taxon>Pseudochelatococcus</taxon>
    </lineage>
</organism>
<dbReference type="EMBL" id="JAASQI010000010">
    <property type="protein sequence ID" value="NIJ59800.1"/>
    <property type="molecule type" value="Genomic_DNA"/>
</dbReference>
<reference evidence="2 3" key="1">
    <citation type="submission" date="2020-03" db="EMBL/GenBank/DDBJ databases">
        <title>Genomic Encyclopedia of Type Strains, Phase IV (KMG-IV): sequencing the most valuable type-strain genomes for metagenomic binning, comparative biology and taxonomic classification.</title>
        <authorList>
            <person name="Goeker M."/>
        </authorList>
    </citation>
    <scope>NUCLEOTIDE SEQUENCE [LARGE SCALE GENOMIC DNA]</scope>
    <source>
        <strain evidence="2 3">DSM 103870</strain>
    </source>
</reference>
<dbReference type="InterPro" id="IPR000073">
    <property type="entry name" value="AB_hydrolase_1"/>
</dbReference>
<comment type="caution">
    <text evidence="2">The sequence shown here is derived from an EMBL/GenBank/DDBJ whole genome shotgun (WGS) entry which is preliminary data.</text>
</comment>
<dbReference type="SUPFAM" id="SSF53474">
    <property type="entry name" value="alpha/beta-Hydrolases"/>
    <property type="match status" value="1"/>
</dbReference>
<sequence length="278" mass="29861">MQHLNESLKQPAVVFIHGAWVTPSCWDAFRRPFEDAGFQTLAPAWPGLDKSEAELRAAPDPQLGALSVGEITEHYAQIVAGLDTPPLLVGHSFGGLVVQLLLARGLGAAGAVLSPAPFAGLWPDPVSFGSALLVGAGWRGWSQTYDVARDVFDTRVANTLPPDTRREIYDRLVPSPGRIYGEAAVGLGTFLWPPARQAPLLLIAASEDRLVAPALVYSAWLWQKLAPARTDYDLAEGLCHLLIYEQKGKEVAARVIAWAGENGVIPPAASFRNTAEPS</sequence>
<dbReference type="InterPro" id="IPR029058">
    <property type="entry name" value="AB_hydrolase_fold"/>
</dbReference>
<dbReference type="RefSeq" id="WP_166955534.1">
    <property type="nucleotide sequence ID" value="NZ_JAASQI010000010.1"/>
</dbReference>
<gene>
    <name evidence="2" type="ORF">FHS82_003661</name>
</gene>
<dbReference type="Gene3D" id="3.40.50.1820">
    <property type="entry name" value="alpha/beta hydrolase"/>
    <property type="match status" value="1"/>
</dbReference>
<evidence type="ECO:0000313" key="2">
    <source>
        <dbReference type="EMBL" id="NIJ59800.1"/>
    </source>
</evidence>
<proteinExistence type="predicted"/>
<evidence type="ECO:0000259" key="1">
    <source>
        <dbReference type="Pfam" id="PF12697"/>
    </source>
</evidence>
<feature type="domain" description="AB hydrolase-1" evidence="1">
    <location>
        <begin position="13"/>
        <end position="253"/>
    </location>
</feature>
<accession>A0ABX0V7P4</accession>
<name>A0ABX0V7P4_9HYPH</name>
<evidence type="ECO:0000313" key="3">
    <source>
        <dbReference type="Proteomes" id="UP001429580"/>
    </source>
</evidence>
<protein>
    <submittedName>
        <fullName evidence="2">Pimeloyl-ACP methyl ester carboxylesterase</fullName>
    </submittedName>
</protein>